<evidence type="ECO:0000313" key="6">
    <source>
        <dbReference type="Proteomes" id="UP000425817"/>
    </source>
</evidence>
<dbReference type="Proteomes" id="UP000425817">
    <property type="component" value="Chromosome"/>
</dbReference>
<evidence type="ECO:0000256" key="3">
    <source>
        <dbReference type="RuleBase" id="RU000363"/>
    </source>
</evidence>
<dbReference type="RefSeq" id="WP_157614194.1">
    <property type="nucleotide sequence ID" value="NZ_CP046622.1"/>
</dbReference>
<comment type="similarity">
    <text evidence="1 3">Belongs to the short-chain dehydrogenases/reductases (SDR) family.</text>
</comment>
<dbReference type="PROSITE" id="PS00061">
    <property type="entry name" value="ADH_SHORT"/>
    <property type="match status" value="1"/>
</dbReference>
<reference evidence="5 6" key="1">
    <citation type="submission" date="2019-12" db="EMBL/GenBank/DDBJ databases">
        <title>Hybrid Genome Assemblies of two High G+C Isolates from Undergraduate Microbiology Courses.</title>
        <authorList>
            <person name="Ne Ville C.J."/>
            <person name="Enright D."/>
            <person name="Hernandez I."/>
            <person name="Dodsworth J."/>
            <person name="Orwin P.M."/>
        </authorList>
    </citation>
    <scope>NUCLEOTIDE SEQUENCE [LARGE SCALE GENOMIC DNA]</scope>
    <source>
        <strain evidence="5 6">CSUSB</strain>
    </source>
</reference>
<dbReference type="PRINTS" id="PR00081">
    <property type="entry name" value="GDHRDH"/>
</dbReference>
<dbReference type="Gene3D" id="3.40.50.720">
    <property type="entry name" value="NAD(P)-binding Rossmann-like Domain"/>
    <property type="match status" value="1"/>
</dbReference>
<dbReference type="FunFam" id="3.40.50.720:FF:000084">
    <property type="entry name" value="Short-chain dehydrogenase reductase"/>
    <property type="match status" value="1"/>
</dbReference>
<dbReference type="InterPro" id="IPR020904">
    <property type="entry name" value="Sc_DH/Rdtase_CS"/>
</dbReference>
<organism evidence="5 6">
    <name type="scientific">Variovorax paradoxus</name>
    <dbReference type="NCBI Taxonomy" id="34073"/>
    <lineage>
        <taxon>Bacteria</taxon>
        <taxon>Pseudomonadati</taxon>
        <taxon>Pseudomonadota</taxon>
        <taxon>Betaproteobacteria</taxon>
        <taxon>Burkholderiales</taxon>
        <taxon>Comamonadaceae</taxon>
        <taxon>Variovorax</taxon>
    </lineage>
</organism>
<dbReference type="EMBL" id="CP046622">
    <property type="protein sequence ID" value="QGW82799.1"/>
    <property type="molecule type" value="Genomic_DNA"/>
</dbReference>
<dbReference type="PANTHER" id="PTHR43669:SF12">
    <property type="entry name" value="BLR5618 PROTEIN"/>
    <property type="match status" value="1"/>
</dbReference>
<gene>
    <name evidence="5" type="ORF">GOQ09_14985</name>
</gene>
<dbReference type="InterPro" id="IPR036291">
    <property type="entry name" value="NAD(P)-bd_dom_sf"/>
</dbReference>
<dbReference type="PANTHER" id="PTHR43669">
    <property type="entry name" value="5-KETO-D-GLUCONATE 5-REDUCTASE"/>
    <property type="match status" value="1"/>
</dbReference>
<dbReference type="PRINTS" id="PR00080">
    <property type="entry name" value="SDRFAMILY"/>
</dbReference>
<evidence type="ECO:0000256" key="2">
    <source>
        <dbReference type="ARBA" id="ARBA00023002"/>
    </source>
</evidence>
<evidence type="ECO:0000313" key="5">
    <source>
        <dbReference type="EMBL" id="QGW82799.1"/>
    </source>
</evidence>
<dbReference type="SUPFAM" id="SSF51735">
    <property type="entry name" value="NAD(P)-binding Rossmann-fold domains"/>
    <property type="match status" value="1"/>
</dbReference>
<dbReference type="GO" id="GO:0016491">
    <property type="term" value="F:oxidoreductase activity"/>
    <property type="evidence" value="ECO:0007669"/>
    <property type="project" value="UniProtKB-KW"/>
</dbReference>
<evidence type="ECO:0000256" key="1">
    <source>
        <dbReference type="ARBA" id="ARBA00006484"/>
    </source>
</evidence>
<keyword evidence="2" id="KW-0560">Oxidoreductase</keyword>
<name>A0A6I6HA95_VARPD</name>
<dbReference type="AlphaFoldDB" id="A0A6I6HA95"/>
<dbReference type="SMART" id="SM00822">
    <property type="entry name" value="PKS_KR"/>
    <property type="match status" value="1"/>
</dbReference>
<feature type="domain" description="Ketoreductase" evidence="4">
    <location>
        <begin position="9"/>
        <end position="190"/>
    </location>
</feature>
<accession>A0A6I6HA95</accession>
<protein>
    <submittedName>
        <fullName evidence="5">SDR family NAD(P)-dependent oxidoreductase</fullName>
    </submittedName>
</protein>
<dbReference type="InterPro" id="IPR002347">
    <property type="entry name" value="SDR_fam"/>
</dbReference>
<proteinExistence type="inferred from homology"/>
<sequence length="254" mass="26676">MSVENNKGRIAIVTGAGTGIGRAAALALLADGWSVGLAGRRPEPLEQVAEESGAGARAFAVPTDVANAESVQALFAAVVERFGRVDLLFNNAGVGNPPGAFEDWTPDQWRGVVDINLNGMFFCIQQAFRTMKAQSPRGGRIINNGSISATAPRPNSPAYTATKHAVEGLTKTASLDGRKYDIAVGQIDVGNAMTELAARMAKGVPQANGELAIEPLMDVKIVGQSVLYMANLPLEANVLFHTVMATKMPFVGRG</sequence>
<dbReference type="Pfam" id="PF00106">
    <property type="entry name" value="adh_short"/>
    <property type="match status" value="1"/>
</dbReference>
<evidence type="ECO:0000259" key="4">
    <source>
        <dbReference type="SMART" id="SM00822"/>
    </source>
</evidence>
<dbReference type="OrthoDB" id="9810734at2"/>
<dbReference type="InterPro" id="IPR057326">
    <property type="entry name" value="KR_dom"/>
</dbReference>
<dbReference type="CDD" id="cd05233">
    <property type="entry name" value="SDR_c"/>
    <property type="match status" value="1"/>
</dbReference>